<sequence>MKISDGVLVFLVLILFASMAASTMDVAAEDLGVNLAKRVSKVKISRRMEQDYMHNNLTLFFSCLISSRNTSILGFLKQSALVPANTDAPRQPTRSLACSFVSNAASSAGVCLQGPMLTRRYAHVTITGRPREGGPSALEDSI</sequence>
<feature type="signal peptide" evidence="1">
    <location>
        <begin position="1"/>
        <end position="21"/>
    </location>
</feature>
<protein>
    <submittedName>
        <fullName evidence="2">Uncharacterized protein</fullName>
    </submittedName>
</protein>
<accession>A0A8J5GNS4</accession>
<proteinExistence type="predicted"/>
<organism evidence="2 3">
    <name type="scientific">Zingiber officinale</name>
    <name type="common">Ginger</name>
    <name type="synonym">Amomum zingiber</name>
    <dbReference type="NCBI Taxonomy" id="94328"/>
    <lineage>
        <taxon>Eukaryota</taxon>
        <taxon>Viridiplantae</taxon>
        <taxon>Streptophyta</taxon>
        <taxon>Embryophyta</taxon>
        <taxon>Tracheophyta</taxon>
        <taxon>Spermatophyta</taxon>
        <taxon>Magnoliopsida</taxon>
        <taxon>Liliopsida</taxon>
        <taxon>Zingiberales</taxon>
        <taxon>Zingiberaceae</taxon>
        <taxon>Zingiber</taxon>
    </lineage>
</organism>
<evidence type="ECO:0000256" key="1">
    <source>
        <dbReference type="SAM" id="SignalP"/>
    </source>
</evidence>
<reference evidence="2 3" key="1">
    <citation type="submission" date="2020-08" db="EMBL/GenBank/DDBJ databases">
        <title>Plant Genome Project.</title>
        <authorList>
            <person name="Zhang R.-G."/>
        </authorList>
    </citation>
    <scope>NUCLEOTIDE SEQUENCE [LARGE SCALE GENOMIC DNA]</scope>
    <source>
        <tissue evidence="2">Rhizome</tissue>
    </source>
</reference>
<feature type="chain" id="PRO_5035310685" evidence="1">
    <location>
        <begin position="22"/>
        <end position="142"/>
    </location>
</feature>
<name>A0A8J5GNS4_ZINOF</name>
<dbReference type="EMBL" id="JACMSC010000008">
    <property type="protein sequence ID" value="KAG6509827.1"/>
    <property type="molecule type" value="Genomic_DNA"/>
</dbReference>
<dbReference type="Proteomes" id="UP000734854">
    <property type="component" value="Unassembled WGS sequence"/>
</dbReference>
<gene>
    <name evidence="2" type="ORF">ZIOFF_027834</name>
</gene>
<keyword evidence="1" id="KW-0732">Signal</keyword>
<comment type="caution">
    <text evidence="2">The sequence shown here is derived from an EMBL/GenBank/DDBJ whole genome shotgun (WGS) entry which is preliminary data.</text>
</comment>
<evidence type="ECO:0000313" key="2">
    <source>
        <dbReference type="EMBL" id="KAG6509827.1"/>
    </source>
</evidence>
<evidence type="ECO:0000313" key="3">
    <source>
        <dbReference type="Proteomes" id="UP000734854"/>
    </source>
</evidence>
<dbReference type="AlphaFoldDB" id="A0A8J5GNS4"/>
<keyword evidence="3" id="KW-1185">Reference proteome</keyword>